<dbReference type="EMBL" id="HBUF01275173">
    <property type="protein sequence ID" value="CAG6686180.1"/>
    <property type="molecule type" value="Transcribed_RNA"/>
</dbReference>
<feature type="compositionally biased region" description="Polar residues" evidence="1">
    <location>
        <begin position="120"/>
        <end position="130"/>
    </location>
</feature>
<dbReference type="EMBL" id="HBUF01275171">
    <property type="protein sequence ID" value="CAG6686174.1"/>
    <property type="molecule type" value="Transcribed_RNA"/>
</dbReference>
<name>A0A8D8X961_9HEMI</name>
<dbReference type="AlphaFoldDB" id="A0A8D8X961"/>
<accession>A0A8D8X961</accession>
<evidence type="ECO:0000313" key="2">
    <source>
        <dbReference type="EMBL" id="CAG6686180.1"/>
    </source>
</evidence>
<feature type="compositionally biased region" description="Low complexity" evidence="1">
    <location>
        <begin position="80"/>
        <end position="113"/>
    </location>
</feature>
<dbReference type="EMBL" id="HBUF01275169">
    <property type="protein sequence ID" value="CAG6686168.1"/>
    <property type="molecule type" value="Transcribed_RNA"/>
</dbReference>
<dbReference type="EMBL" id="HBUF01275172">
    <property type="protein sequence ID" value="CAG6686177.1"/>
    <property type="molecule type" value="Transcribed_RNA"/>
</dbReference>
<sequence length="130" mass="14391">MFRPIVRETFSPIVLGEIFSPIVEGTFLPRASLVIGAGPSTRVTRMMTVWPMFRYRVCRSLCQKEARKSNQPSHRPPSKPSLKSLLLPPKTTSETLRTTSETLKTTSETPESTIGKAKTTPATETSLKIG</sequence>
<evidence type="ECO:0000256" key="1">
    <source>
        <dbReference type="SAM" id="MobiDB-lite"/>
    </source>
</evidence>
<protein>
    <submittedName>
        <fullName evidence="2">Uncharacterized protein</fullName>
    </submittedName>
</protein>
<dbReference type="EMBL" id="HBUF01527646">
    <property type="protein sequence ID" value="CAG6750707.1"/>
    <property type="molecule type" value="Transcribed_RNA"/>
</dbReference>
<dbReference type="EMBL" id="HBUF01275170">
    <property type="protein sequence ID" value="CAG6686171.1"/>
    <property type="molecule type" value="Transcribed_RNA"/>
</dbReference>
<dbReference type="EMBL" id="HBUF01527647">
    <property type="protein sequence ID" value="CAG6750710.1"/>
    <property type="molecule type" value="Transcribed_RNA"/>
</dbReference>
<proteinExistence type="predicted"/>
<organism evidence="2">
    <name type="scientific">Cacopsylla melanoneura</name>
    <dbReference type="NCBI Taxonomy" id="428564"/>
    <lineage>
        <taxon>Eukaryota</taxon>
        <taxon>Metazoa</taxon>
        <taxon>Ecdysozoa</taxon>
        <taxon>Arthropoda</taxon>
        <taxon>Hexapoda</taxon>
        <taxon>Insecta</taxon>
        <taxon>Pterygota</taxon>
        <taxon>Neoptera</taxon>
        <taxon>Paraneoptera</taxon>
        <taxon>Hemiptera</taxon>
        <taxon>Sternorrhyncha</taxon>
        <taxon>Psylloidea</taxon>
        <taxon>Psyllidae</taxon>
        <taxon>Psyllinae</taxon>
        <taxon>Cacopsylla</taxon>
    </lineage>
</organism>
<reference evidence="2" key="1">
    <citation type="submission" date="2021-05" db="EMBL/GenBank/DDBJ databases">
        <authorList>
            <person name="Alioto T."/>
            <person name="Alioto T."/>
            <person name="Gomez Garrido J."/>
        </authorList>
    </citation>
    <scope>NUCLEOTIDE SEQUENCE</scope>
</reference>
<feature type="region of interest" description="Disordered" evidence="1">
    <location>
        <begin position="64"/>
        <end position="130"/>
    </location>
</feature>